<accession>A0A317X636</accession>
<reference evidence="2 3" key="1">
    <citation type="submission" date="2016-12" db="EMBL/GenBank/DDBJ databases">
        <title>The genomes of Aspergillus section Nigri reveals drivers in fungal speciation.</title>
        <authorList>
            <consortium name="DOE Joint Genome Institute"/>
            <person name="Vesth T.C."/>
            <person name="Nybo J."/>
            <person name="Theobald S."/>
            <person name="Brandl J."/>
            <person name="Frisvad J.C."/>
            <person name="Nielsen K.F."/>
            <person name="Lyhne E.K."/>
            <person name="Kogle M.E."/>
            <person name="Kuo A."/>
            <person name="Riley R."/>
            <person name="Clum A."/>
            <person name="Nolan M."/>
            <person name="Lipzen A."/>
            <person name="Salamov A."/>
            <person name="Henrissat B."/>
            <person name="Wiebenga A."/>
            <person name="De Vries R.P."/>
            <person name="Grigoriev I.V."/>
            <person name="Mortensen U.H."/>
            <person name="Andersen M.R."/>
            <person name="Baker S.E."/>
        </authorList>
    </citation>
    <scope>NUCLEOTIDE SEQUENCE [LARGE SCALE GENOMIC DNA]</scope>
    <source>
        <strain evidence="2 3">CBS 117.55</strain>
    </source>
</reference>
<dbReference type="AlphaFoldDB" id="A0A317X636"/>
<feature type="compositionally biased region" description="Low complexity" evidence="1">
    <location>
        <begin position="76"/>
        <end position="86"/>
    </location>
</feature>
<feature type="non-terminal residue" evidence="2">
    <location>
        <position position="102"/>
    </location>
</feature>
<gene>
    <name evidence="2" type="ORF">BO70DRAFT_357176</name>
</gene>
<dbReference type="RefSeq" id="XP_025403769.1">
    <property type="nucleotide sequence ID" value="XM_025541972.1"/>
</dbReference>
<dbReference type="VEuPathDB" id="FungiDB:BO70DRAFT_357176"/>
<evidence type="ECO:0000313" key="2">
    <source>
        <dbReference type="EMBL" id="PWY92030.1"/>
    </source>
</evidence>
<feature type="compositionally biased region" description="Basic residues" evidence="1">
    <location>
        <begin position="87"/>
        <end position="102"/>
    </location>
</feature>
<sequence>MIPTVALPNNNNTGSRINTIAYHYGIMRRRTGNISVTSSPCCAGRGKPKSGSNGSDLFARNNHHRPNFKAQQQRASSSSNSSSSRSNPRRPRLKAKLKSKSN</sequence>
<feature type="region of interest" description="Disordered" evidence="1">
    <location>
        <begin position="33"/>
        <end position="102"/>
    </location>
</feature>
<name>A0A317X636_9EURO</name>
<evidence type="ECO:0000313" key="3">
    <source>
        <dbReference type="Proteomes" id="UP000247233"/>
    </source>
</evidence>
<dbReference type="EMBL" id="MSFL01000001">
    <property type="protein sequence ID" value="PWY92030.1"/>
    <property type="molecule type" value="Genomic_DNA"/>
</dbReference>
<organism evidence="2 3">
    <name type="scientific">Aspergillus heteromorphus CBS 117.55</name>
    <dbReference type="NCBI Taxonomy" id="1448321"/>
    <lineage>
        <taxon>Eukaryota</taxon>
        <taxon>Fungi</taxon>
        <taxon>Dikarya</taxon>
        <taxon>Ascomycota</taxon>
        <taxon>Pezizomycotina</taxon>
        <taxon>Eurotiomycetes</taxon>
        <taxon>Eurotiomycetidae</taxon>
        <taxon>Eurotiales</taxon>
        <taxon>Aspergillaceae</taxon>
        <taxon>Aspergillus</taxon>
        <taxon>Aspergillus subgen. Circumdati</taxon>
    </lineage>
</organism>
<dbReference type="Proteomes" id="UP000247233">
    <property type="component" value="Unassembled WGS sequence"/>
</dbReference>
<proteinExistence type="predicted"/>
<comment type="caution">
    <text evidence="2">The sequence shown here is derived from an EMBL/GenBank/DDBJ whole genome shotgun (WGS) entry which is preliminary data.</text>
</comment>
<protein>
    <submittedName>
        <fullName evidence="2">Uncharacterized protein</fullName>
    </submittedName>
</protein>
<evidence type="ECO:0000256" key="1">
    <source>
        <dbReference type="SAM" id="MobiDB-lite"/>
    </source>
</evidence>
<dbReference type="GeneID" id="37064209"/>
<keyword evidence="3" id="KW-1185">Reference proteome</keyword>